<reference evidence="2" key="2">
    <citation type="submission" date="2021-02" db="EMBL/GenBank/DDBJ databases">
        <authorList>
            <person name="Kimball J.A."/>
            <person name="Haas M.W."/>
            <person name="Macchietto M."/>
            <person name="Kono T."/>
            <person name="Duquette J."/>
            <person name="Shao M."/>
        </authorList>
    </citation>
    <scope>NUCLEOTIDE SEQUENCE</scope>
    <source>
        <tissue evidence="2">Fresh leaf tissue</tissue>
    </source>
</reference>
<dbReference type="PANTHER" id="PTHR33785:SF8">
    <property type="entry name" value="BZIP DOMAIN-CONTAINING PROTEIN"/>
    <property type="match status" value="1"/>
</dbReference>
<protein>
    <submittedName>
        <fullName evidence="2">Uncharacterized protein</fullName>
    </submittedName>
</protein>
<accession>A0A8J5RVE9</accession>
<name>A0A8J5RVE9_ZIZPA</name>
<sequence length="139" mass="15279">MEGDEIFASIDSLWFYSSVFLPPPPEQNCAAVPGPGELQPRKQDSTERHETDDGDCGNQDPSRVGEAPPVARASTRRAATRSRELEERVDMWPVLYWRQTRVAAAPARCSPSPMPPPGDGPAMKAHLRSWAHAVACSVR</sequence>
<evidence type="ECO:0000256" key="1">
    <source>
        <dbReference type="SAM" id="MobiDB-lite"/>
    </source>
</evidence>
<reference evidence="2" key="1">
    <citation type="journal article" date="2021" name="bioRxiv">
        <title>Whole Genome Assembly and Annotation of Northern Wild Rice, Zizania palustris L., Supports a Whole Genome Duplication in the Zizania Genus.</title>
        <authorList>
            <person name="Haas M."/>
            <person name="Kono T."/>
            <person name="Macchietto M."/>
            <person name="Millas R."/>
            <person name="McGilp L."/>
            <person name="Shao M."/>
            <person name="Duquette J."/>
            <person name="Hirsch C.N."/>
            <person name="Kimball J."/>
        </authorList>
    </citation>
    <scope>NUCLEOTIDE SEQUENCE</scope>
    <source>
        <tissue evidence="2">Fresh leaf tissue</tissue>
    </source>
</reference>
<organism evidence="2 3">
    <name type="scientific">Zizania palustris</name>
    <name type="common">Northern wild rice</name>
    <dbReference type="NCBI Taxonomy" id="103762"/>
    <lineage>
        <taxon>Eukaryota</taxon>
        <taxon>Viridiplantae</taxon>
        <taxon>Streptophyta</taxon>
        <taxon>Embryophyta</taxon>
        <taxon>Tracheophyta</taxon>
        <taxon>Spermatophyta</taxon>
        <taxon>Magnoliopsida</taxon>
        <taxon>Liliopsida</taxon>
        <taxon>Poales</taxon>
        <taxon>Poaceae</taxon>
        <taxon>BOP clade</taxon>
        <taxon>Oryzoideae</taxon>
        <taxon>Oryzeae</taxon>
        <taxon>Zizaniinae</taxon>
        <taxon>Zizania</taxon>
    </lineage>
</organism>
<dbReference type="PANTHER" id="PTHR33785">
    <property type="entry name" value="OS06G0550800 PROTEIN"/>
    <property type="match status" value="1"/>
</dbReference>
<dbReference type="OrthoDB" id="1725654at2759"/>
<proteinExistence type="predicted"/>
<dbReference type="AlphaFoldDB" id="A0A8J5RVE9"/>
<comment type="caution">
    <text evidence="2">The sequence shown here is derived from an EMBL/GenBank/DDBJ whole genome shotgun (WGS) entry which is preliminary data.</text>
</comment>
<evidence type="ECO:0000313" key="3">
    <source>
        <dbReference type="Proteomes" id="UP000729402"/>
    </source>
</evidence>
<dbReference type="Proteomes" id="UP000729402">
    <property type="component" value="Unassembled WGS sequence"/>
</dbReference>
<gene>
    <name evidence="2" type="ORF">GUJ93_ZPchr0001g32680</name>
</gene>
<evidence type="ECO:0000313" key="2">
    <source>
        <dbReference type="EMBL" id="KAG8055552.1"/>
    </source>
</evidence>
<feature type="compositionally biased region" description="Basic and acidic residues" evidence="1">
    <location>
        <begin position="39"/>
        <end position="51"/>
    </location>
</feature>
<keyword evidence="3" id="KW-1185">Reference proteome</keyword>
<dbReference type="EMBL" id="JAAALK010000288">
    <property type="protein sequence ID" value="KAG8055552.1"/>
    <property type="molecule type" value="Genomic_DNA"/>
</dbReference>
<feature type="region of interest" description="Disordered" evidence="1">
    <location>
        <begin position="25"/>
        <end position="84"/>
    </location>
</feature>